<evidence type="ECO:0000256" key="11">
    <source>
        <dbReference type="SAM" id="Phobius"/>
    </source>
</evidence>
<keyword evidence="10 11" id="KW-0472">Membrane</keyword>
<protein>
    <recommendedName>
        <fullName evidence="3">histidine kinase</fullName>
        <ecNumber evidence="3">2.7.13.3</ecNumber>
    </recommendedName>
</protein>
<dbReference type="PANTHER" id="PTHR45453">
    <property type="entry name" value="PHOSPHATE REGULON SENSOR PROTEIN PHOR"/>
    <property type="match status" value="1"/>
</dbReference>
<dbReference type="Proteomes" id="UP000235701">
    <property type="component" value="Unassembled WGS sequence"/>
</dbReference>
<dbReference type="InterPro" id="IPR036890">
    <property type="entry name" value="HATPase_C_sf"/>
</dbReference>
<feature type="domain" description="Histidine kinase" evidence="12">
    <location>
        <begin position="99"/>
        <end position="301"/>
    </location>
</feature>
<comment type="caution">
    <text evidence="13">The sequence shown here is derived from an EMBL/GenBank/DDBJ whole genome shotgun (WGS) entry which is preliminary data.</text>
</comment>
<evidence type="ECO:0000256" key="10">
    <source>
        <dbReference type="ARBA" id="ARBA00023136"/>
    </source>
</evidence>
<dbReference type="Pfam" id="PF02518">
    <property type="entry name" value="HATPase_c"/>
    <property type="match status" value="1"/>
</dbReference>
<evidence type="ECO:0000256" key="6">
    <source>
        <dbReference type="ARBA" id="ARBA00022692"/>
    </source>
</evidence>
<dbReference type="InterPro" id="IPR003594">
    <property type="entry name" value="HATPase_dom"/>
</dbReference>
<dbReference type="SMART" id="SM00387">
    <property type="entry name" value="HATPase_c"/>
    <property type="match status" value="1"/>
</dbReference>
<gene>
    <name evidence="13" type="primary">nsaS</name>
    <name evidence="13" type="ORF">CJ191_01810</name>
</gene>
<dbReference type="InterPro" id="IPR005467">
    <property type="entry name" value="His_kinase_dom"/>
</dbReference>
<organism evidence="13 14">
    <name type="scientific">Aerococcus viridans</name>
    <dbReference type="NCBI Taxonomy" id="1377"/>
    <lineage>
        <taxon>Bacteria</taxon>
        <taxon>Bacillati</taxon>
        <taxon>Bacillota</taxon>
        <taxon>Bacilli</taxon>
        <taxon>Lactobacillales</taxon>
        <taxon>Aerococcaceae</taxon>
        <taxon>Aerococcus</taxon>
    </lineage>
</organism>
<dbReference type="EC" id="2.7.13.3" evidence="3"/>
<dbReference type="InterPro" id="IPR050351">
    <property type="entry name" value="BphY/WalK/GraS-like"/>
</dbReference>
<evidence type="ECO:0000256" key="8">
    <source>
        <dbReference type="ARBA" id="ARBA00022989"/>
    </source>
</evidence>
<dbReference type="PROSITE" id="PS50109">
    <property type="entry name" value="HIS_KIN"/>
    <property type="match status" value="1"/>
</dbReference>
<keyword evidence="5" id="KW-0808">Transferase</keyword>
<dbReference type="RefSeq" id="WP_102198804.1">
    <property type="nucleotide sequence ID" value="NZ_PNHQ01000003.1"/>
</dbReference>
<evidence type="ECO:0000313" key="14">
    <source>
        <dbReference type="Proteomes" id="UP000235701"/>
    </source>
</evidence>
<dbReference type="EMBL" id="PNHQ01000003">
    <property type="protein sequence ID" value="PMC80319.1"/>
    <property type="molecule type" value="Genomic_DNA"/>
</dbReference>
<evidence type="ECO:0000256" key="7">
    <source>
        <dbReference type="ARBA" id="ARBA00022777"/>
    </source>
</evidence>
<dbReference type="AlphaFoldDB" id="A0A2N6UFC3"/>
<keyword evidence="14" id="KW-1185">Reference proteome</keyword>
<keyword evidence="9" id="KW-0902">Two-component regulatory system</keyword>
<feature type="transmembrane region" description="Helical" evidence="11">
    <location>
        <begin position="39"/>
        <end position="57"/>
    </location>
</feature>
<proteinExistence type="predicted"/>
<evidence type="ECO:0000313" key="13">
    <source>
        <dbReference type="EMBL" id="PMC80319.1"/>
    </source>
</evidence>
<dbReference type="Gene3D" id="3.30.565.10">
    <property type="entry name" value="Histidine kinase-like ATPase, C-terminal domain"/>
    <property type="match status" value="1"/>
</dbReference>
<dbReference type="GO" id="GO:0005886">
    <property type="term" value="C:plasma membrane"/>
    <property type="evidence" value="ECO:0007669"/>
    <property type="project" value="UniProtKB-SubCell"/>
</dbReference>
<dbReference type="GO" id="GO:0004721">
    <property type="term" value="F:phosphoprotein phosphatase activity"/>
    <property type="evidence" value="ECO:0007669"/>
    <property type="project" value="TreeGrafter"/>
</dbReference>
<keyword evidence="7 13" id="KW-0418">Kinase</keyword>
<comment type="subcellular location">
    <subcellularLocation>
        <location evidence="2">Cell membrane</location>
        <topology evidence="2">Multi-pass membrane protein</topology>
    </subcellularLocation>
</comment>
<evidence type="ECO:0000256" key="5">
    <source>
        <dbReference type="ARBA" id="ARBA00022679"/>
    </source>
</evidence>
<feature type="transmembrane region" description="Helical" evidence="11">
    <location>
        <begin position="12"/>
        <end position="33"/>
    </location>
</feature>
<accession>A0A2N6UFC3</accession>
<evidence type="ECO:0000256" key="9">
    <source>
        <dbReference type="ARBA" id="ARBA00023012"/>
    </source>
</evidence>
<dbReference type="GO" id="GO:0016036">
    <property type="term" value="P:cellular response to phosphate starvation"/>
    <property type="evidence" value="ECO:0007669"/>
    <property type="project" value="TreeGrafter"/>
</dbReference>
<dbReference type="GO" id="GO:0000155">
    <property type="term" value="F:phosphorelay sensor kinase activity"/>
    <property type="evidence" value="ECO:0007669"/>
    <property type="project" value="TreeGrafter"/>
</dbReference>
<comment type="catalytic activity">
    <reaction evidence="1">
        <text>ATP + protein L-histidine = ADP + protein N-phospho-L-histidine.</text>
        <dbReference type="EC" id="2.7.13.3"/>
    </reaction>
</comment>
<dbReference type="PRINTS" id="PR00344">
    <property type="entry name" value="BCTRLSENSOR"/>
</dbReference>
<reference evidence="13 14" key="1">
    <citation type="submission" date="2017-09" db="EMBL/GenBank/DDBJ databases">
        <title>Bacterial strain isolated from the female urinary microbiota.</title>
        <authorList>
            <person name="Thomas-White K."/>
            <person name="Kumar N."/>
            <person name="Forster S."/>
            <person name="Putonti C."/>
            <person name="Lawley T."/>
            <person name="Wolfe A.J."/>
        </authorList>
    </citation>
    <scope>NUCLEOTIDE SEQUENCE [LARGE SCALE GENOMIC DNA]</scope>
    <source>
        <strain evidence="13 14">UMB0240</strain>
    </source>
</reference>
<evidence type="ECO:0000256" key="2">
    <source>
        <dbReference type="ARBA" id="ARBA00004651"/>
    </source>
</evidence>
<keyword evidence="4" id="KW-1003">Cell membrane</keyword>
<dbReference type="InterPro" id="IPR004358">
    <property type="entry name" value="Sig_transdc_His_kin-like_C"/>
</dbReference>
<evidence type="ECO:0000256" key="3">
    <source>
        <dbReference type="ARBA" id="ARBA00012438"/>
    </source>
</evidence>
<dbReference type="PANTHER" id="PTHR45453:SF2">
    <property type="entry name" value="HISTIDINE KINASE"/>
    <property type="match status" value="1"/>
</dbReference>
<dbReference type="OrthoDB" id="9780487at2"/>
<keyword evidence="8 11" id="KW-1133">Transmembrane helix</keyword>
<name>A0A2N6UFC3_9LACT</name>
<evidence type="ECO:0000259" key="12">
    <source>
        <dbReference type="PROSITE" id="PS50109"/>
    </source>
</evidence>
<evidence type="ECO:0000256" key="1">
    <source>
        <dbReference type="ARBA" id="ARBA00000085"/>
    </source>
</evidence>
<evidence type="ECO:0000256" key="4">
    <source>
        <dbReference type="ARBA" id="ARBA00022475"/>
    </source>
</evidence>
<keyword evidence="6 11" id="KW-0812">Transmembrane</keyword>
<sequence>MKQLIQRFVRQEGMTLLFLSIFFATIILIFFLFDLSKSVLELLLWLLFIISIIYFTGRMLYQKEQRNLLAENEALKMQITTIKNSALQQQADTEEFFLMWVHQMKTPITASQLILNQSSEQSASYLKQKMVEIENYTNMALHYLRLVNPDRDLTFTNVSLDTIIRPLIKKYRVQFIQQQVKLHYEAINESIVTEANLTSLMIEQILNNALKYTSDGDIWIQFNAQNMSLSIKDNGKGIRESDLPKIFDKGFSGFNGQLNEKSSGIGLYLVKTIATRLNQRVTVTSTVNEGTTFTIYLHQHVPSIY</sequence>
<dbReference type="SUPFAM" id="SSF55874">
    <property type="entry name" value="ATPase domain of HSP90 chaperone/DNA topoisomerase II/histidine kinase"/>
    <property type="match status" value="1"/>
</dbReference>